<feature type="transmembrane region" description="Helical" evidence="1">
    <location>
        <begin position="37"/>
        <end position="57"/>
    </location>
</feature>
<protein>
    <submittedName>
        <fullName evidence="2">Uncharacterized protein</fullName>
    </submittedName>
</protein>
<evidence type="ECO:0000313" key="3">
    <source>
        <dbReference type="Proteomes" id="UP001162640"/>
    </source>
</evidence>
<keyword evidence="1" id="KW-0472">Membrane</keyword>
<sequence>MCAKSSLPYPPPPSPPPLLVLLNFGTPTFLSVLSETLFGQTWVTLSSILVLFVYLWGEGNNVSAVFYECVVHFVPLLALRVIYAGCDTGKVEKERLGSSSYYQASWWCMLSHIMYFLIFANRCIRSRNNLSKATPNRAIENEVGFLCNVFLTPLGVTTDKESLIEDYGNMVNSVAEFEGGGFIDWSVMYNGRFFYYYQLFEGITHLFIIMGCITHLMGAHGIWKNSQLREWSTFYFYECGILIEWIVYGPIYFWAITGAFLFSLSSPNFLVKAISFLFMMMHHWGYAVDSWSAIIVCRCWALGMKGVVKND</sequence>
<keyword evidence="1" id="KW-0812">Transmembrane</keyword>
<reference evidence="3" key="1">
    <citation type="journal article" date="2023" name="Commun. Biol.">
        <title>Genome analysis of Parmales, the sister group of diatoms, reveals the evolutionary specialization of diatoms from phago-mixotrophs to photoautotrophs.</title>
        <authorList>
            <person name="Ban H."/>
            <person name="Sato S."/>
            <person name="Yoshikawa S."/>
            <person name="Yamada K."/>
            <person name="Nakamura Y."/>
            <person name="Ichinomiya M."/>
            <person name="Sato N."/>
            <person name="Blanc-Mathieu R."/>
            <person name="Endo H."/>
            <person name="Kuwata A."/>
            <person name="Ogata H."/>
        </authorList>
    </citation>
    <scope>NUCLEOTIDE SEQUENCE [LARGE SCALE GENOMIC DNA]</scope>
</reference>
<organism evidence="2 3">
    <name type="scientific">Triparma laevis f. inornata</name>
    <dbReference type="NCBI Taxonomy" id="1714386"/>
    <lineage>
        <taxon>Eukaryota</taxon>
        <taxon>Sar</taxon>
        <taxon>Stramenopiles</taxon>
        <taxon>Ochrophyta</taxon>
        <taxon>Bolidophyceae</taxon>
        <taxon>Parmales</taxon>
        <taxon>Triparmaceae</taxon>
        <taxon>Triparma</taxon>
    </lineage>
</organism>
<feature type="transmembrane region" description="Helical" evidence="1">
    <location>
        <begin position="235"/>
        <end position="262"/>
    </location>
</feature>
<feature type="transmembrane region" description="Helical" evidence="1">
    <location>
        <begin position="64"/>
        <end position="84"/>
    </location>
</feature>
<accession>A0A9W7DRL3</accession>
<gene>
    <name evidence="2" type="ORF">TL16_g01075</name>
</gene>
<dbReference type="AlphaFoldDB" id="A0A9W7DRL3"/>
<keyword evidence="1" id="KW-1133">Transmembrane helix</keyword>
<proteinExistence type="predicted"/>
<dbReference type="Proteomes" id="UP001162640">
    <property type="component" value="Unassembled WGS sequence"/>
</dbReference>
<evidence type="ECO:0000256" key="1">
    <source>
        <dbReference type="SAM" id="Phobius"/>
    </source>
</evidence>
<feature type="transmembrane region" description="Helical" evidence="1">
    <location>
        <begin position="202"/>
        <end position="223"/>
    </location>
</feature>
<feature type="transmembrane region" description="Helical" evidence="1">
    <location>
        <begin position="269"/>
        <end position="285"/>
    </location>
</feature>
<evidence type="ECO:0000313" key="2">
    <source>
        <dbReference type="EMBL" id="GMH51740.1"/>
    </source>
</evidence>
<comment type="caution">
    <text evidence="2">The sequence shown here is derived from an EMBL/GenBank/DDBJ whole genome shotgun (WGS) entry which is preliminary data.</text>
</comment>
<dbReference type="EMBL" id="BLQM01000022">
    <property type="protein sequence ID" value="GMH51740.1"/>
    <property type="molecule type" value="Genomic_DNA"/>
</dbReference>
<feature type="transmembrane region" description="Helical" evidence="1">
    <location>
        <begin position="104"/>
        <end position="124"/>
    </location>
</feature>
<name>A0A9W7DRL3_9STRA</name>